<dbReference type="UniPathway" id="UPA00148">
    <property type="reaction ID" value="UER00236"/>
</dbReference>
<dbReference type="InterPro" id="IPR003203">
    <property type="entry name" value="CobU/CobP"/>
</dbReference>
<evidence type="ECO:0000256" key="6">
    <source>
        <dbReference type="ARBA" id="ARBA00005159"/>
    </source>
</evidence>
<comment type="pathway">
    <text evidence="5">Cofactor biosynthesis; adenosylcobalamin biosynthesis; adenosylcobalamin from cob(II)yrinate a,c-diamide: step 6/7.</text>
</comment>
<evidence type="ECO:0000256" key="17">
    <source>
        <dbReference type="ARBA" id="ARBA00030571"/>
    </source>
</evidence>
<name>A0A6V8Q7Y0_9ACTN</name>
<dbReference type="EC" id="2.7.7.62" evidence="9"/>
<comment type="catalytic activity">
    <reaction evidence="3">
        <text>adenosylcob(III)inamide + GTP = adenosylcob(III)inamide phosphate + GDP + H(+)</text>
        <dbReference type="Rhea" id="RHEA:15765"/>
        <dbReference type="ChEBI" id="CHEBI:2480"/>
        <dbReference type="ChEBI" id="CHEBI:15378"/>
        <dbReference type="ChEBI" id="CHEBI:37565"/>
        <dbReference type="ChEBI" id="CHEBI:58189"/>
        <dbReference type="ChEBI" id="CHEBI:58502"/>
        <dbReference type="EC" id="2.7.1.156"/>
    </reaction>
</comment>
<dbReference type="RefSeq" id="WP_176236553.1">
    <property type="nucleotide sequence ID" value="NZ_BLSD01000506.1"/>
</dbReference>
<keyword evidence="15" id="KW-0342">GTP-binding</keyword>
<dbReference type="Gene3D" id="3.40.50.300">
    <property type="entry name" value="P-loop containing nucleotide triphosphate hydrolases"/>
    <property type="match status" value="1"/>
</dbReference>
<evidence type="ECO:0000256" key="8">
    <source>
        <dbReference type="ARBA" id="ARBA00012016"/>
    </source>
</evidence>
<evidence type="ECO:0000313" key="19">
    <source>
        <dbReference type="EMBL" id="GFP40839.1"/>
    </source>
</evidence>
<evidence type="ECO:0000256" key="15">
    <source>
        <dbReference type="ARBA" id="ARBA00023134"/>
    </source>
</evidence>
<protein>
    <recommendedName>
        <fullName evidence="16">Adenosylcobinamide kinase</fullName>
        <ecNumber evidence="8">2.7.1.156</ecNumber>
        <ecNumber evidence="9">2.7.7.62</ecNumber>
    </recommendedName>
    <alternativeName>
        <fullName evidence="17">Adenosylcobinamide-phosphate guanylyltransferase</fullName>
    </alternativeName>
</protein>
<keyword evidence="10" id="KW-0169">Cobalamin biosynthesis</keyword>
<evidence type="ECO:0000256" key="2">
    <source>
        <dbReference type="ARBA" id="ARBA00000711"/>
    </source>
</evidence>
<comment type="pathway">
    <text evidence="6">Cofactor biosynthesis; adenosylcobalamin biosynthesis; adenosylcobalamin from cob(II)yrinate a,c-diamide: step 5/7.</text>
</comment>
<dbReference type="PANTHER" id="PTHR34848">
    <property type="match status" value="1"/>
</dbReference>
<dbReference type="GO" id="GO:0005525">
    <property type="term" value="F:GTP binding"/>
    <property type="evidence" value="ECO:0007669"/>
    <property type="project" value="UniProtKB-KW"/>
</dbReference>
<evidence type="ECO:0000256" key="7">
    <source>
        <dbReference type="ARBA" id="ARBA00007490"/>
    </source>
</evidence>
<dbReference type="InterPro" id="IPR027417">
    <property type="entry name" value="P-loop_NTPase"/>
</dbReference>
<evidence type="ECO:0000256" key="18">
    <source>
        <dbReference type="SAM" id="MobiDB-lite"/>
    </source>
</evidence>
<comment type="similarity">
    <text evidence="7">Belongs to the CobU/CobP family.</text>
</comment>
<gene>
    <name evidence="19" type="ORF">HKBW3S47_02536</name>
</gene>
<dbReference type="GO" id="GO:0043752">
    <property type="term" value="F:adenosylcobinamide kinase activity"/>
    <property type="evidence" value="ECO:0007669"/>
    <property type="project" value="UniProtKB-EC"/>
</dbReference>
<dbReference type="EMBL" id="BLSD01000506">
    <property type="protein sequence ID" value="GFP40839.1"/>
    <property type="molecule type" value="Genomic_DNA"/>
</dbReference>
<keyword evidence="11" id="KW-0808">Transferase</keyword>
<keyword evidence="13" id="KW-0418">Kinase</keyword>
<evidence type="ECO:0000256" key="3">
    <source>
        <dbReference type="ARBA" id="ARBA00001522"/>
    </source>
</evidence>
<dbReference type="PANTHER" id="PTHR34848:SF1">
    <property type="entry name" value="BIFUNCTIONAL ADENOSYLCOBALAMIN BIOSYNTHESIS PROTEIN COBU"/>
    <property type="match status" value="1"/>
</dbReference>
<dbReference type="GO" id="GO:0008820">
    <property type="term" value="F:cobinamide phosphate guanylyltransferase activity"/>
    <property type="evidence" value="ECO:0007669"/>
    <property type="project" value="UniProtKB-EC"/>
</dbReference>
<dbReference type="Proteomes" id="UP000569018">
    <property type="component" value="Unassembled WGS sequence"/>
</dbReference>
<evidence type="ECO:0000256" key="14">
    <source>
        <dbReference type="ARBA" id="ARBA00022840"/>
    </source>
</evidence>
<sequence length="89" mass="9821">MGKICLILGGARSGKSRFAIDLAQKRAQKVVYLATGLSRVVSFTKVTENRKGTPAFVTSGLSVDEEMDARIEKHRQSRPPELEDRGGFR</sequence>
<evidence type="ECO:0000256" key="12">
    <source>
        <dbReference type="ARBA" id="ARBA00022741"/>
    </source>
</evidence>
<reference evidence="19 20" key="1">
    <citation type="journal article" date="2020" name="Front. Microbiol.">
        <title>Single-cell genomics of novel Actinobacteria with the Wood-Ljungdahl pathway discovered in a serpentinizing system.</title>
        <authorList>
            <person name="Merino N."/>
            <person name="Kawai M."/>
            <person name="Boyd E.S."/>
            <person name="Colman D.R."/>
            <person name="McGlynn S.E."/>
            <person name="Nealson K.H."/>
            <person name="Kurokawa K."/>
            <person name="Hongoh Y."/>
        </authorList>
    </citation>
    <scope>NUCLEOTIDE SEQUENCE [LARGE SCALE GENOMIC DNA]</scope>
    <source>
        <strain evidence="19 20">S47</strain>
    </source>
</reference>
<feature type="region of interest" description="Disordered" evidence="18">
    <location>
        <begin position="70"/>
        <end position="89"/>
    </location>
</feature>
<evidence type="ECO:0000256" key="13">
    <source>
        <dbReference type="ARBA" id="ARBA00022777"/>
    </source>
</evidence>
<accession>A0A6V8Q7Y0</accession>
<comment type="caution">
    <text evidence="19">The sequence shown here is derived from an EMBL/GenBank/DDBJ whole genome shotgun (WGS) entry which is preliminary data.</text>
</comment>
<evidence type="ECO:0000313" key="20">
    <source>
        <dbReference type="Proteomes" id="UP000569018"/>
    </source>
</evidence>
<feature type="compositionally biased region" description="Basic and acidic residues" evidence="18">
    <location>
        <begin position="78"/>
        <end position="89"/>
    </location>
</feature>
<comment type="catalytic activity">
    <reaction evidence="2">
        <text>adenosylcob(III)inamide phosphate + GTP + H(+) = adenosylcob(III)inamide-GDP + diphosphate</text>
        <dbReference type="Rhea" id="RHEA:22712"/>
        <dbReference type="ChEBI" id="CHEBI:15378"/>
        <dbReference type="ChEBI" id="CHEBI:33019"/>
        <dbReference type="ChEBI" id="CHEBI:37565"/>
        <dbReference type="ChEBI" id="CHEBI:58502"/>
        <dbReference type="ChEBI" id="CHEBI:60487"/>
        <dbReference type="EC" id="2.7.7.62"/>
    </reaction>
</comment>
<evidence type="ECO:0000256" key="10">
    <source>
        <dbReference type="ARBA" id="ARBA00022573"/>
    </source>
</evidence>
<proteinExistence type="inferred from homology"/>
<evidence type="ECO:0000256" key="4">
    <source>
        <dbReference type="ARBA" id="ARBA00003889"/>
    </source>
</evidence>
<evidence type="ECO:0000256" key="9">
    <source>
        <dbReference type="ARBA" id="ARBA00012523"/>
    </source>
</evidence>
<dbReference type="Pfam" id="PF02283">
    <property type="entry name" value="CobU"/>
    <property type="match status" value="1"/>
</dbReference>
<evidence type="ECO:0000256" key="16">
    <source>
        <dbReference type="ARBA" id="ARBA00029570"/>
    </source>
</evidence>
<dbReference type="AlphaFoldDB" id="A0A6V8Q7Y0"/>
<dbReference type="GO" id="GO:0009236">
    <property type="term" value="P:cobalamin biosynthetic process"/>
    <property type="evidence" value="ECO:0007669"/>
    <property type="project" value="UniProtKB-UniPathway"/>
</dbReference>
<organism evidence="19 20">
    <name type="scientific">Candidatus Hakubella thermalkaliphila</name>
    <dbReference type="NCBI Taxonomy" id="2754717"/>
    <lineage>
        <taxon>Bacteria</taxon>
        <taxon>Bacillati</taxon>
        <taxon>Actinomycetota</taxon>
        <taxon>Actinomycetota incertae sedis</taxon>
        <taxon>Candidatus Hakubellales</taxon>
        <taxon>Candidatus Hakubellaceae</taxon>
        <taxon>Candidatus Hakubella</taxon>
    </lineage>
</organism>
<keyword evidence="12" id="KW-0547">Nucleotide-binding</keyword>
<comment type="function">
    <text evidence="4">Catalyzes ATP-dependent phosphorylation of adenosylcobinamide and addition of GMP to adenosylcobinamide phosphate.</text>
</comment>
<comment type="catalytic activity">
    <reaction evidence="1">
        <text>adenosylcob(III)inamide + ATP = adenosylcob(III)inamide phosphate + ADP + H(+)</text>
        <dbReference type="Rhea" id="RHEA:15769"/>
        <dbReference type="ChEBI" id="CHEBI:2480"/>
        <dbReference type="ChEBI" id="CHEBI:15378"/>
        <dbReference type="ChEBI" id="CHEBI:30616"/>
        <dbReference type="ChEBI" id="CHEBI:58502"/>
        <dbReference type="ChEBI" id="CHEBI:456216"/>
        <dbReference type="EC" id="2.7.1.156"/>
    </reaction>
</comment>
<keyword evidence="14" id="KW-0067">ATP-binding</keyword>
<dbReference type="GO" id="GO:0005524">
    <property type="term" value="F:ATP binding"/>
    <property type="evidence" value="ECO:0007669"/>
    <property type="project" value="UniProtKB-KW"/>
</dbReference>
<dbReference type="SUPFAM" id="SSF52540">
    <property type="entry name" value="P-loop containing nucleoside triphosphate hydrolases"/>
    <property type="match status" value="1"/>
</dbReference>
<evidence type="ECO:0000256" key="11">
    <source>
        <dbReference type="ARBA" id="ARBA00022679"/>
    </source>
</evidence>
<evidence type="ECO:0000256" key="5">
    <source>
        <dbReference type="ARBA" id="ARBA00004692"/>
    </source>
</evidence>
<dbReference type="EC" id="2.7.1.156" evidence="8"/>
<evidence type="ECO:0000256" key="1">
    <source>
        <dbReference type="ARBA" id="ARBA00000312"/>
    </source>
</evidence>